<name>A0A369QKH3_9BACT</name>
<dbReference type="GO" id="GO:0003887">
    <property type="term" value="F:DNA-directed DNA polymerase activity"/>
    <property type="evidence" value="ECO:0007669"/>
    <property type="project" value="UniProtKB-KW"/>
</dbReference>
<keyword evidence="1" id="KW-0548">Nucleotidyltransferase</keyword>
<dbReference type="Proteomes" id="UP000253919">
    <property type="component" value="Unassembled WGS sequence"/>
</dbReference>
<comment type="caution">
    <text evidence="1">The sequence shown here is derived from an EMBL/GenBank/DDBJ whole genome shotgun (WGS) entry which is preliminary data.</text>
</comment>
<proteinExistence type="predicted"/>
<gene>
    <name evidence="1" type="primary">dnaE</name>
    <name evidence="1" type="ORF">AHMF7616_02756</name>
</gene>
<evidence type="ECO:0000313" key="1">
    <source>
        <dbReference type="EMBL" id="RDC64145.1"/>
    </source>
</evidence>
<dbReference type="EC" id="2.7.7.7" evidence="1"/>
<organism evidence="1 2">
    <name type="scientific">Adhaeribacter pallidiroseus</name>
    <dbReference type="NCBI Taxonomy" id="2072847"/>
    <lineage>
        <taxon>Bacteria</taxon>
        <taxon>Pseudomonadati</taxon>
        <taxon>Bacteroidota</taxon>
        <taxon>Cytophagia</taxon>
        <taxon>Cytophagales</taxon>
        <taxon>Hymenobacteraceae</taxon>
        <taxon>Adhaeribacter</taxon>
    </lineage>
</organism>
<dbReference type="AlphaFoldDB" id="A0A369QKH3"/>
<keyword evidence="1" id="KW-0808">Transferase</keyword>
<accession>A0A369QKH3</accession>
<sequence>MVGTLVTTIQLRNIRGELMQFGTFLDTNNDFFDTVHFPSSLQVWSFKGPGVYLLLGRITKEFGFPSMEVEKMDKLPFRKNISLQRLSLPKESKVNKSIR</sequence>
<reference evidence="1 2" key="1">
    <citation type="submission" date="2018-04" db="EMBL/GenBank/DDBJ databases">
        <title>Adhaeribacter sp. HMF7616 genome sequencing and assembly.</title>
        <authorList>
            <person name="Kang H."/>
            <person name="Kang J."/>
            <person name="Cha I."/>
            <person name="Kim H."/>
            <person name="Joh K."/>
        </authorList>
    </citation>
    <scope>NUCLEOTIDE SEQUENCE [LARGE SCALE GENOMIC DNA]</scope>
    <source>
        <strain evidence="1 2">HMF7616</strain>
    </source>
</reference>
<keyword evidence="1" id="KW-0239">DNA-directed DNA polymerase</keyword>
<keyword evidence="2" id="KW-1185">Reference proteome</keyword>
<dbReference type="EMBL" id="QASA01000001">
    <property type="protein sequence ID" value="RDC64145.1"/>
    <property type="molecule type" value="Genomic_DNA"/>
</dbReference>
<dbReference type="RefSeq" id="WP_199474218.1">
    <property type="nucleotide sequence ID" value="NZ_QASA01000001.1"/>
</dbReference>
<protein>
    <submittedName>
        <fullName evidence="1">DNA-directed DNA polymerase</fullName>
        <ecNumber evidence="1">2.7.7.7</ecNumber>
    </submittedName>
</protein>
<evidence type="ECO:0000313" key="2">
    <source>
        <dbReference type="Proteomes" id="UP000253919"/>
    </source>
</evidence>